<reference evidence="1 2" key="1">
    <citation type="submission" date="2024-06" db="EMBL/GenBank/DDBJ databases">
        <authorList>
            <person name="Li F."/>
        </authorList>
    </citation>
    <scope>NUCLEOTIDE SEQUENCE [LARGE SCALE GENOMIC DNA]</scope>
    <source>
        <strain evidence="1 2">GXAS 311</strain>
    </source>
</reference>
<comment type="caution">
    <text evidence="1">The sequence shown here is derived from an EMBL/GenBank/DDBJ whole genome shotgun (WGS) entry which is preliminary data.</text>
</comment>
<accession>A0ABV2BVG8</accession>
<dbReference type="InterPro" id="IPR037682">
    <property type="entry name" value="TonB_C"/>
</dbReference>
<organism evidence="1 2">
    <name type="scientific">Aliikangiella maris</name>
    <dbReference type="NCBI Taxonomy" id="3162458"/>
    <lineage>
        <taxon>Bacteria</taxon>
        <taxon>Pseudomonadati</taxon>
        <taxon>Pseudomonadota</taxon>
        <taxon>Gammaproteobacteria</taxon>
        <taxon>Oceanospirillales</taxon>
        <taxon>Pleioneaceae</taxon>
        <taxon>Aliikangiella</taxon>
    </lineage>
</organism>
<dbReference type="PROSITE" id="PS52015">
    <property type="entry name" value="TONB_CTD"/>
    <property type="match status" value="1"/>
</dbReference>
<proteinExistence type="predicted"/>
<dbReference type="InterPro" id="IPR051045">
    <property type="entry name" value="TonB-dependent_transducer"/>
</dbReference>
<dbReference type="PRINTS" id="PR01374">
    <property type="entry name" value="TONBPROTEIN"/>
</dbReference>
<dbReference type="InterPro" id="IPR006260">
    <property type="entry name" value="TonB/TolA_C"/>
</dbReference>
<dbReference type="PROSITE" id="PS51257">
    <property type="entry name" value="PROKAR_LIPOPROTEIN"/>
    <property type="match status" value="1"/>
</dbReference>
<dbReference type="NCBIfam" id="TIGR01352">
    <property type="entry name" value="tonB_Cterm"/>
    <property type="match status" value="1"/>
</dbReference>
<dbReference type="SUPFAM" id="SSF74653">
    <property type="entry name" value="TolA/TonB C-terminal domain"/>
    <property type="match status" value="1"/>
</dbReference>
<dbReference type="Pfam" id="PF03544">
    <property type="entry name" value="TonB_C"/>
    <property type="match status" value="1"/>
</dbReference>
<dbReference type="Proteomes" id="UP001548189">
    <property type="component" value="Unassembled WGS sequence"/>
</dbReference>
<gene>
    <name evidence="1" type="ORF">ABVT43_12330</name>
</gene>
<keyword evidence="2" id="KW-1185">Reference proteome</keyword>
<dbReference type="Gene3D" id="3.30.1150.10">
    <property type="match status" value="1"/>
</dbReference>
<dbReference type="PANTHER" id="PTHR33446">
    <property type="entry name" value="PROTEIN TONB-RELATED"/>
    <property type="match status" value="1"/>
</dbReference>
<dbReference type="EMBL" id="JBEVCJ010000014">
    <property type="protein sequence ID" value="MET1255918.1"/>
    <property type="molecule type" value="Genomic_DNA"/>
</dbReference>
<dbReference type="InterPro" id="IPR003538">
    <property type="entry name" value="TonB"/>
</dbReference>
<protein>
    <submittedName>
        <fullName evidence="1">Energy transducer TonB</fullName>
    </submittedName>
</protein>
<evidence type="ECO:0000313" key="2">
    <source>
        <dbReference type="Proteomes" id="UP001548189"/>
    </source>
</evidence>
<sequence>MKLLIIIFVVILSSCATPHTDLTKSKRLISKEAIPLKVVEPRFPMQAAINSISGYVRFLFDVSPAGAVENLRIVESVPEGMFDAAATYAISRWTFKPAVKNGHPVKQTDMVYTLEFKIGE</sequence>
<evidence type="ECO:0000313" key="1">
    <source>
        <dbReference type="EMBL" id="MET1255918.1"/>
    </source>
</evidence>
<name>A0ABV2BVG8_9GAMM</name>